<dbReference type="OrthoDB" id="418595at2759"/>
<keyword evidence="2" id="KW-0863">Zinc-finger</keyword>
<dbReference type="GO" id="GO:0008270">
    <property type="term" value="F:zinc ion binding"/>
    <property type="evidence" value="ECO:0007669"/>
    <property type="project" value="UniProtKB-KW"/>
</dbReference>
<dbReference type="Pfam" id="PF00628">
    <property type="entry name" value="PHD"/>
    <property type="match status" value="1"/>
</dbReference>
<feature type="compositionally biased region" description="Basic and acidic residues" evidence="4">
    <location>
        <begin position="398"/>
        <end position="409"/>
    </location>
</feature>
<dbReference type="GO" id="GO:0033698">
    <property type="term" value="C:Rpd3L complex"/>
    <property type="evidence" value="ECO:0007669"/>
    <property type="project" value="TreeGrafter"/>
</dbReference>
<reference evidence="6 7" key="1">
    <citation type="submission" date="2019-04" db="EMBL/GenBank/DDBJ databases">
        <title>Friends and foes A comparative genomics study of 23 Aspergillus species from section Flavi.</title>
        <authorList>
            <consortium name="DOE Joint Genome Institute"/>
            <person name="Kjaerbolling I."/>
            <person name="Vesth T."/>
            <person name="Frisvad J.C."/>
            <person name="Nybo J.L."/>
            <person name="Theobald S."/>
            <person name="Kildgaard S."/>
            <person name="Isbrandt T."/>
            <person name="Kuo A."/>
            <person name="Sato A."/>
            <person name="Lyhne E.K."/>
            <person name="Kogle M.E."/>
            <person name="Wiebenga A."/>
            <person name="Kun R.S."/>
            <person name="Lubbers R.J."/>
            <person name="Makela M.R."/>
            <person name="Barry K."/>
            <person name="Chovatia M."/>
            <person name="Clum A."/>
            <person name="Daum C."/>
            <person name="Haridas S."/>
            <person name="He G."/>
            <person name="LaButti K."/>
            <person name="Lipzen A."/>
            <person name="Mondo S."/>
            <person name="Riley R."/>
            <person name="Salamov A."/>
            <person name="Simmons B.A."/>
            <person name="Magnuson J.K."/>
            <person name="Henrissat B."/>
            <person name="Mortensen U.H."/>
            <person name="Larsen T.O."/>
            <person name="Devries R.P."/>
            <person name="Grigoriev I.V."/>
            <person name="Machida M."/>
            <person name="Baker S.E."/>
            <person name="Andersen M.R."/>
        </authorList>
    </citation>
    <scope>NUCLEOTIDE SEQUENCE [LARGE SCALE GENOMIC DNA]</scope>
    <source>
        <strain evidence="6 7">CBS 151.66</strain>
    </source>
</reference>
<organism evidence="6 7">
    <name type="scientific">Aspergillus leporis</name>
    <dbReference type="NCBI Taxonomy" id="41062"/>
    <lineage>
        <taxon>Eukaryota</taxon>
        <taxon>Fungi</taxon>
        <taxon>Dikarya</taxon>
        <taxon>Ascomycota</taxon>
        <taxon>Pezizomycotina</taxon>
        <taxon>Eurotiomycetes</taxon>
        <taxon>Eurotiomycetidae</taxon>
        <taxon>Eurotiales</taxon>
        <taxon>Aspergillaceae</taxon>
        <taxon>Aspergillus</taxon>
        <taxon>Aspergillus subgen. Circumdati</taxon>
    </lineage>
</organism>
<evidence type="ECO:0000256" key="3">
    <source>
        <dbReference type="ARBA" id="ARBA00022833"/>
    </source>
</evidence>
<feature type="region of interest" description="Disordered" evidence="4">
    <location>
        <begin position="201"/>
        <end position="517"/>
    </location>
</feature>
<evidence type="ECO:0000313" key="7">
    <source>
        <dbReference type="Proteomes" id="UP000326565"/>
    </source>
</evidence>
<dbReference type="InterPro" id="IPR003903">
    <property type="entry name" value="UIM_dom"/>
</dbReference>
<dbReference type="InterPro" id="IPR013083">
    <property type="entry name" value="Znf_RING/FYVE/PHD"/>
</dbReference>
<keyword evidence="3" id="KW-0862">Zinc</keyword>
<dbReference type="InterPro" id="IPR019787">
    <property type="entry name" value="Znf_PHD-finger"/>
</dbReference>
<feature type="compositionally biased region" description="Polar residues" evidence="4">
    <location>
        <begin position="306"/>
        <end position="326"/>
    </location>
</feature>
<sequence>MTPRRSSRARTSQPSPAILQHTNSSSSSVSLTRERSTRSHAKVPSPQESLGHRSQSIDEADGSKHELPQTRQRQRPRGDEDIENIAEVEEEEDGEEDEEEEEITRCLCGQQEYPGLPPSRRGLLVRNGVHSRVKDEPILNFSADTSDLMSDDIGSMFIQCDQCKVWQHGGCVGIMDEAMSPDEYFCEECRKDLHRIKSESNGQYSSQYLPVAPPSSAATSRDSSRDNSKRANDSKSRQNDPGAIPKRRSTMNSRDAAYDEEEQLRRAIEESKEETNPTSEEIASRRGKRSRSDSGAHKQSMKRPRTSSPSPSAISNKQSNPASQPASEDEKAKAATNGTRRQRAASRGQRDKETKDPEEPEAEQPETTNRRKGRSDRRKGDGKWLYHSAVACCTRETNICKEPDSDHETGSPTKTIANNPEPPQPSPDIAAPAAEPTPARPSTRKSGRPPARRGGRVGRNQYTRDRDANGNGDSSFMLNSPRRGQSHDTGGDSPRVGGANGTYLNGSESGKPSRPRYMNQRTTMNEMKRRVAAILEFISRMQVEMASTGESITPPEALDQINGILMKAVSDQLENAAASTASDADSSTVTTDGETRATLTEKDFKDLSSVEMMDVLTRHLLKWQQEYGKFGER</sequence>
<feature type="compositionally biased region" description="Basic and acidic residues" evidence="4">
    <location>
        <begin position="222"/>
        <end position="238"/>
    </location>
</feature>
<dbReference type="InterPro" id="IPR053051">
    <property type="entry name" value="HDAC_complex_subunit"/>
</dbReference>
<dbReference type="InterPro" id="IPR011011">
    <property type="entry name" value="Znf_FYVE_PHD"/>
</dbReference>
<accession>A0A5N5WWP2</accession>
<feature type="compositionally biased region" description="Low complexity" evidence="4">
    <location>
        <begin position="22"/>
        <end position="31"/>
    </location>
</feature>
<dbReference type="AlphaFoldDB" id="A0A5N5WWP2"/>
<dbReference type="EMBL" id="ML732254">
    <property type="protein sequence ID" value="KAB8072157.1"/>
    <property type="molecule type" value="Genomic_DNA"/>
</dbReference>
<feature type="compositionally biased region" description="Basic residues" evidence="4">
    <location>
        <begin position="442"/>
        <end position="456"/>
    </location>
</feature>
<feature type="compositionally biased region" description="Basic and acidic residues" evidence="4">
    <location>
        <begin position="348"/>
        <end position="357"/>
    </location>
</feature>
<feature type="compositionally biased region" description="Basic and acidic residues" evidence="4">
    <location>
        <begin position="263"/>
        <end position="275"/>
    </location>
</feature>
<dbReference type="GO" id="GO:0070210">
    <property type="term" value="C:Rpd3L-Expanded complex"/>
    <property type="evidence" value="ECO:0007669"/>
    <property type="project" value="TreeGrafter"/>
</dbReference>
<evidence type="ECO:0000256" key="1">
    <source>
        <dbReference type="ARBA" id="ARBA00022723"/>
    </source>
</evidence>
<dbReference type="PROSITE" id="PS50330">
    <property type="entry name" value="UIM"/>
    <property type="match status" value="1"/>
</dbReference>
<evidence type="ECO:0000313" key="6">
    <source>
        <dbReference type="EMBL" id="KAB8072157.1"/>
    </source>
</evidence>
<feature type="domain" description="Zinc finger PHD-type" evidence="5">
    <location>
        <begin position="105"/>
        <end position="190"/>
    </location>
</feature>
<protein>
    <recommendedName>
        <fullName evidence="5">Zinc finger PHD-type domain-containing protein</fullName>
    </recommendedName>
</protein>
<feature type="region of interest" description="Disordered" evidence="4">
    <location>
        <begin position="1"/>
        <end position="101"/>
    </location>
</feature>
<dbReference type="Gene3D" id="3.30.40.10">
    <property type="entry name" value="Zinc/RING finger domain, C3HC4 (zinc finger)"/>
    <property type="match status" value="1"/>
</dbReference>
<dbReference type="SUPFAM" id="SSF57903">
    <property type="entry name" value="FYVE/PHD zinc finger"/>
    <property type="match status" value="1"/>
</dbReference>
<feature type="compositionally biased region" description="Acidic residues" evidence="4">
    <location>
        <begin position="80"/>
        <end position="101"/>
    </location>
</feature>
<proteinExistence type="predicted"/>
<feature type="compositionally biased region" description="Low complexity" evidence="4">
    <location>
        <begin position="427"/>
        <end position="441"/>
    </location>
</feature>
<evidence type="ECO:0000256" key="2">
    <source>
        <dbReference type="ARBA" id="ARBA00022771"/>
    </source>
</evidence>
<dbReference type="InterPro" id="IPR001965">
    <property type="entry name" value="Znf_PHD"/>
</dbReference>
<dbReference type="GO" id="GO:0061186">
    <property type="term" value="P:negative regulation of silent mating-type cassette heterochromatin formation"/>
    <property type="evidence" value="ECO:0007669"/>
    <property type="project" value="TreeGrafter"/>
</dbReference>
<dbReference type="SMART" id="SM00249">
    <property type="entry name" value="PHD"/>
    <property type="match status" value="1"/>
</dbReference>
<keyword evidence="7" id="KW-1185">Reference proteome</keyword>
<keyword evidence="1" id="KW-0479">Metal-binding</keyword>
<dbReference type="GO" id="GO:0061188">
    <property type="term" value="P:negative regulation of rDNA heterochromatin formation"/>
    <property type="evidence" value="ECO:0007669"/>
    <property type="project" value="TreeGrafter"/>
</dbReference>
<dbReference type="PANTHER" id="PTHR47793">
    <property type="entry name" value="HISTONE DEACETYLASE COMPLEX SUBUNIT CTI6"/>
    <property type="match status" value="1"/>
</dbReference>
<dbReference type="Proteomes" id="UP000326565">
    <property type="component" value="Unassembled WGS sequence"/>
</dbReference>
<dbReference type="SMART" id="SM00726">
    <property type="entry name" value="UIM"/>
    <property type="match status" value="1"/>
</dbReference>
<gene>
    <name evidence="6" type="ORF">BDV29DRAFT_7256</name>
</gene>
<name>A0A5N5WWP2_9EURO</name>
<evidence type="ECO:0000256" key="4">
    <source>
        <dbReference type="SAM" id="MobiDB-lite"/>
    </source>
</evidence>
<dbReference type="PANTHER" id="PTHR47793:SF1">
    <property type="entry name" value="HISTONE DEACETYLASE COMPLEX SUBUNIT CTI6"/>
    <property type="match status" value="1"/>
</dbReference>
<evidence type="ECO:0000259" key="5">
    <source>
        <dbReference type="SMART" id="SM00249"/>
    </source>
</evidence>